<protein>
    <recommendedName>
        <fullName evidence="3">tRNA threonylcarbamoyladenosine biosynthesis protein TsaE</fullName>
    </recommendedName>
    <alternativeName>
        <fullName evidence="10">t(6)A37 threonylcarbamoyladenosine biosynthesis protein TsaE</fullName>
    </alternativeName>
</protein>
<keyword evidence="9" id="KW-0460">Magnesium</keyword>
<dbReference type="NCBIfam" id="TIGR00150">
    <property type="entry name" value="T6A_YjeE"/>
    <property type="match status" value="1"/>
</dbReference>
<evidence type="ECO:0000256" key="1">
    <source>
        <dbReference type="ARBA" id="ARBA00004496"/>
    </source>
</evidence>
<evidence type="ECO:0000256" key="3">
    <source>
        <dbReference type="ARBA" id="ARBA00019010"/>
    </source>
</evidence>
<evidence type="ECO:0000256" key="4">
    <source>
        <dbReference type="ARBA" id="ARBA00022490"/>
    </source>
</evidence>
<keyword evidence="6" id="KW-0479">Metal-binding</keyword>
<evidence type="ECO:0000256" key="6">
    <source>
        <dbReference type="ARBA" id="ARBA00022723"/>
    </source>
</evidence>
<dbReference type="AlphaFoldDB" id="K2AY73"/>
<name>K2AY73_9BACT</name>
<reference evidence="11" key="1">
    <citation type="journal article" date="2012" name="Science">
        <title>Fermentation, hydrogen, and sulfur metabolism in multiple uncultivated bacterial phyla.</title>
        <authorList>
            <person name="Wrighton K.C."/>
            <person name="Thomas B.C."/>
            <person name="Sharon I."/>
            <person name="Miller C.S."/>
            <person name="Castelle C.J."/>
            <person name="VerBerkmoes N.C."/>
            <person name="Wilkins M.J."/>
            <person name="Hettich R.L."/>
            <person name="Lipton M.S."/>
            <person name="Williams K.H."/>
            <person name="Long P.E."/>
            <person name="Banfield J.F."/>
        </authorList>
    </citation>
    <scope>NUCLEOTIDE SEQUENCE [LARGE SCALE GENOMIC DNA]</scope>
</reference>
<evidence type="ECO:0000256" key="10">
    <source>
        <dbReference type="ARBA" id="ARBA00032441"/>
    </source>
</evidence>
<sequence length="167" mass="20083">MLENNLSTSYHKTKKNAKIYTIIIILKMKIKLNGLNKLKINIKKWDIIFLYWDLWAGKTTLTSYLINEILKIDEKIKSPTYIHYKKYLDHIYHFDLYKLESYDEFVNIGWEEILDNKDNISFIEWPELIENVYSPTYKIYITKGEWENEREVEIINCHSHTSSVIPA</sequence>
<dbReference type="PANTHER" id="PTHR33540:SF2">
    <property type="entry name" value="TRNA THREONYLCARBAMOYLADENOSINE BIOSYNTHESIS PROTEIN TSAE"/>
    <property type="match status" value="1"/>
</dbReference>
<dbReference type="Gene3D" id="3.40.50.300">
    <property type="entry name" value="P-loop containing nucleotide triphosphate hydrolases"/>
    <property type="match status" value="1"/>
</dbReference>
<dbReference type="InterPro" id="IPR003442">
    <property type="entry name" value="T6A_TsaE"/>
</dbReference>
<keyword evidence="8" id="KW-0067">ATP-binding</keyword>
<keyword evidence="4" id="KW-0963">Cytoplasm</keyword>
<dbReference type="GO" id="GO:0005524">
    <property type="term" value="F:ATP binding"/>
    <property type="evidence" value="ECO:0007669"/>
    <property type="project" value="UniProtKB-KW"/>
</dbReference>
<evidence type="ECO:0000256" key="8">
    <source>
        <dbReference type="ARBA" id="ARBA00022840"/>
    </source>
</evidence>
<dbReference type="GO" id="GO:0046872">
    <property type="term" value="F:metal ion binding"/>
    <property type="evidence" value="ECO:0007669"/>
    <property type="project" value="UniProtKB-KW"/>
</dbReference>
<organism evidence="11">
    <name type="scientific">uncultured bacterium</name>
    <name type="common">gcode 4</name>
    <dbReference type="NCBI Taxonomy" id="1234023"/>
    <lineage>
        <taxon>Bacteria</taxon>
        <taxon>environmental samples</taxon>
    </lineage>
</organism>
<dbReference type="InterPro" id="IPR027417">
    <property type="entry name" value="P-loop_NTPase"/>
</dbReference>
<dbReference type="Pfam" id="PF02367">
    <property type="entry name" value="TsaE"/>
    <property type="match status" value="1"/>
</dbReference>
<keyword evidence="5" id="KW-0819">tRNA processing</keyword>
<evidence type="ECO:0000256" key="2">
    <source>
        <dbReference type="ARBA" id="ARBA00007599"/>
    </source>
</evidence>
<keyword evidence="7" id="KW-0547">Nucleotide-binding</keyword>
<evidence type="ECO:0000256" key="9">
    <source>
        <dbReference type="ARBA" id="ARBA00022842"/>
    </source>
</evidence>
<comment type="subcellular location">
    <subcellularLocation>
        <location evidence="1">Cytoplasm</location>
    </subcellularLocation>
</comment>
<evidence type="ECO:0000313" key="11">
    <source>
        <dbReference type="EMBL" id="EKD66647.1"/>
    </source>
</evidence>
<comment type="similarity">
    <text evidence="2">Belongs to the TsaE family.</text>
</comment>
<dbReference type="EMBL" id="AMFJ01021612">
    <property type="protein sequence ID" value="EKD66647.1"/>
    <property type="molecule type" value="Genomic_DNA"/>
</dbReference>
<proteinExistence type="inferred from homology"/>
<dbReference type="GO" id="GO:0005737">
    <property type="term" value="C:cytoplasm"/>
    <property type="evidence" value="ECO:0007669"/>
    <property type="project" value="UniProtKB-SubCell"/>
</dbReference>
<dbReference type="SUPFAM" id="SSF52540">
    <property type="entry name" value="P-loop containing nucleoside triphosphate hydrolases"/>
    <property type="match status" value="1"/>
</dbReference>
<accession>K2AY73</accession>
<evidence type="ECO:0000256" key="5">
    <source>
        <dbReference type="ARBA" id="ARBA00022694"/>
    </source>
</evidence>
<gene>
    <name evidence="11" type="ORF">ACD_49C00026G0022</name>
</gene>
<dbReference type="GO" id="GO:0002949">
    <property type="term" value="P:tRNA threonylcarbamoyladenosine modification"/>
    <property type="evidence" value="ECO:0007669"/>
    <property type="project" value="InterPro"/>
</dbReference>
<comment type="caution">
    <text evidence="11">The sequence shown here is derived from an EMBL/GenBank/DDBJ whole genome shotgun (WGS) entry which is preliminary data.</text>
</comment>
<evidence type="ECO:0000256" key="7">
    <source>
        <dbReference type="ARBA" id="ARBA00022741"/>
    </source>
</evidence>
<dbReference type="PANTHER" id="PTHR33540">
    <property type="entry name" value="TRNA THREONYLCARBAMOYLADENOSINE BIOSYNTHESIS PROTEIN TSAE"/>
    <property type="match status" value="1"/>
</dbReference>